<dbReference type="RefSeq" id="WP_108025067.1">
    <property type="nucleotide sequence ID" value="NZ_QBKR01000020.1"/>
</dbReference>
<dbReference type="InterPro" id="IPR036633">
    <property type="entry name" value="Prn/Lys/Arg_de-COase_C_sf"/>
</dbReference>
<evidence type="ECO:0000259" key="6">
    <source>
        <dbReference type="Pfam" id="PF01276"/>
    </source>
</evidence>
<accession>A0A2T6BGN1</accession>
<dbReference type="SUPFAM" id="SSF53383">
    <property type="entry name" value="PLP-dependent transferases"/>
    <property type="match status" value="1"/>
</dbReference>
<name>A0A2T6BGN1_9BACL</name>
<evidence type="ECO:0000313" key="8">
    <source>
        <dbReference type="EMBL" id="PTX55210.1"/>
    </source>
</evidence>
<evidence type="ECO:0000256" key="4">
    <source>
        <dbReference type="ARBA" id="ARBA00022898"/>
    </source>
</evidence>
<dbReference type="InterPro" id="IPR015424">
    <property type="entry name" value="PyrdxlP-dep_Trfase"/>
</dbReference>
<dbReference type="PANTHER" id="PTHR43277:SF3">
    <property type="entry name" value="DECARBOXYLASE, PUTATIVE-RELATED"/>
    <property type="match status" value="1"/>
</dbReference>
<keyword evidence="3" id="KW-0210">Decarboxylase</keyword>
<organism evidence="8 9">
    <name type="scientific">Melghirimyces profundicolus</name>
    <dbReference type="NCBI Taxonomy" id="1242148"/>
    <lineage>
        <taxon>Bacteria</taxon>
        <taxon>Bacillati</taxon>
        <taxon>Bacillota</taxon>
        <taxon>Bacilli</taxon>
        <taxon>Bacillales</taxon>
        <taxon>Thermoactinomycetaceae</taxon>
        <taxon>Melghirimyces</taxon>
    </lineage>
</organism>
<dbReference type="PANTHER" id="PTHR43277">
    <property type="entry name" value="ARGININE DECARBOXYLASE"/>
    <property type="match status" value="1"/>
</dbReference>
<dbReference type="InterPro" id="IPR008286">
    <property type="entry name" value="Prn/Lys/Arg_de-COase_C"/>
</dbReference>
<gene>
    <name evidence="8" type="ORF">C8P63_1204</name>
</gene>
<protein>
    <submittedName>
        <fullName evidence="8">Arginine/lysine/ornithine decarboxylase</fullName>
    </submittedName>
</protein>
<comment type="caution">
    <text evidence="8">The sequence shown here is derived from an EMBL/GenBank/DDBJ whole genome shotgun (WGS) entry which is preliminary data.</text>
</comment>
<proteinExistence type="inferred from homology"/>
<comment type="similarity">
    <text evidence="2">Belongs to the Orn/Lys/Arg decarboxylase class-I family.</text>
</comment>
<dbReference type="Gene3D" id="3.90.100.10">
    <property type="entry name" value="Orn/Lys/Arg decarboxylase, C-terminal domain"/>
    <property type="match status" value="1"/>
</dbReference>
<dbReference type="SUPFAM" id="SSF55904">
    <property type="entry name" value="Ornithine decarboxylase C-terminal domain"/>
    <property type="match status" value="1"/>
</dbReference>
<dbReference type="Pfam" id="PF01276">
    <property type="entry name" value="OKR_DC_1"/>
    <property type="match status" value="1"/>
</dbReference>
<keyword evidence="9" id="KW-1185">Reference proteome</keyword>
<dbReference type="Gene3D" id="3.40.640.10">
    <property type="entry name" value="Type I PLP-dependent aspartate aminotransferase-like (Major domain)"/>
    <property type="match status" value="1"/>
</dbReference>
<dbReference type="InterPro" id="IPR015421">
    <property type="entry name" value="PyrdxlP-dep_Trfase_major"/>
</dbReference>
<sequence>MEPKTQQKAPLYDALMRHREKSRGNFHVPGHKQGRAFDAEARVLYRELLTLDLTEIGDLDDLHQAEGVIREAQELAAEAFGADRTFFLVGGSTAGNLAMILGSCRPGERLLVHRSSHQSVFHGCMLAGVRPVFIKGRGAGPLGGSLEPGDLDRALDVYADVKGVVVTSPDYFGRTQPLSELAAVCHRHGVPLLVDEAHGAHFGFHPDLPAPALSQGADGVVQSTHKMLPAMTMSSMLHLRGHRLDPERIRHGLKIIQSSSPSYPLMASLDLARRFMVTRGEEELGRVLKRIRLFREQISRLVHLVEYRFPESDPLKVCIGAHRPVTGYRLLRWLEDRKMYLEMADHEKVLAVFSPGTEWEEVDRLMEWLEGLDDEIPGMEECPPFPSPDIPVMRESEVSYEQLRTAEVETVPLQKAGGRLAARTVVSYPPGVPLLLPGERVRREQTEEIARLIRQGGRVRGLASGFPVGVYVIK</sequence>
<comment type="cofactor">
    <cofactor evidence="1">
        <name>pyridoxal 5'-phosphate</name>
        <dbReference type="ChEBI" id="CHEBI:597326"/>
    </cofactor>
</comment>
<dbReference type="InterPro" id="IPR052357">
    <property type="entry name" value="Orn_Lys_Arg_decarboxylase-I"/>
</dbReference>
<evidence type="ECO:0000313" key="9">
    <source>
        <dbReference type="Proteomes" id="UP000244240"/>
    </source>
</evidence>
<evidence type="ECO:0000256" key="1">
    <source>
        <dbReference type="ARBA" id="ARBA00001933"/>
    </source>
</evidence>
<reference evidence="8 9" key="1">
    <citation type="submission" date="2018-04" db="EMBL/GenBank/DDBJ databases">
        <title>Genomic Encyclopedia of Archaeal and Bacterial Type Strains, Phase II (KMG-II): from individual species to whole genera.</title>
        <authorList>
            <person name="Goeker M."/>
        </authorList>
    </citation>
    <scope>NUCLEOTIDE SEQUENCE [LARGE SCALE GENOMIC DNA]</scope>
    <source>
        <strain evidence="8 9">DSM 45787</strain>
    </source>
</reference>
<evidence type="ECO:0000256" key="2">
    <source>
        <dbReference type="ARBA" id="ARBA00010671"/>
    </source>
</evidence>
<evidence type="ECO:0000259" key="7">
    <source>
        <dbReference type="Pfam" id="PF03711"/>
    </source>
</evidence>
<feature type="domain" description="Orn/Lys/Arg decarboxylases family 1 pyridoxal-P attachment site" evidence="6">
    <location>
        <begin position="10"/>
        <end position="303"/>
    </location>
</feature>
<dbReference type="InterPro" id="IPR000310">
    <property type="entry name" value="Orn/Lys/Arg_deCO2ase_major_dom"/>
</dbReference>
<dbReference type="CDD" id="cd00615">
    <property type="entry name" value="Orn_deC_like"/>
    <property type="match status" value="1"/>
</dbReference>
<dbReference type="Pfam" id="PF03711">
    <property type="entry name" value="OKR_DC_1_C"/>
    <property type="match status" value="1"/>
</dbReference>
<evidence type="ECO:0000256" key="5">
    <source>
        <dbReference type="ARBA" id="ARBA00023239"/>
    </source>
</evidence>
<dbReference type="AlphaFoldDB" id="A0A2T6BGN1"/>
<evidence type="ECO:0000256" key="3">
    <source>
        <dbReference type="ARBA" id="ARBA00022793"/>
    </source>
</evidence>
<keyword evidence="4" id="KW-0663">Pyridoxal phosphate</keyword>
<dbReference type="OrthoDB" id="9815233at2"/>
<keyword evidence="5" id="KW-0456">Lyase</keyword>
<feature type="domain" description="Orn/Lys/Arg decarboxylase C-terminal" evidence="7">
    <location>
        <begin position="397"/>
        <end position="448"/>
    </location>
</feature>
<dbReference type="EMBL" id="QBKR01000020">
    <property type="protein sequence ID" value="PTX55210.1"/>
    <property type="molecule type" value="Genomic_DNA"/>
</dbReference>
<dbReference type="GO" id="GO:0016831">
    <property type="term" value="F:carboxy-lyase activity"/>
    <property type="evidence" value="ECO:0007669"/>
    <property type="project" value="UniProtKB-KW"/>
</dbReference>
<dbReference type="Proteomes" id="UP000244240">
    <property type="component" value="Unassembled WGS sequence"/>
</dbReference>